<reference evidence="1" key="1">
    <citation type="submission" date="2020-10" db="EMBL/GenBank/DDBJ databases">
        <title>Unveiling of a novel bifunctional photoreceptor, Dualchrome1, isolated from a cosmopolitan green alga.</title>
        <authorList>
            <person name="Suzuki S."/>
            <person name="Kawachi M."/>
        </authorList>
    </citation>
    <scope>NUCLEOTIDE SEQUENCE</scope>
    <source>
        <strain evidence="1">NIES 2893</strain>
    </source>
</reference>
<evidence type="ECO:0000313" key="2">
    <source>
        <dbReference type="Proteomes" id="UP000660262"/>
    </source>
</evidence>
<gene>
    <name evidence="1" type="ORF">PPROV_000274200</name>
</gene>
<dbReference type="AlphaFoldDB" id="A0A830HB77"/>
<proteinExistence type="predicted"/>
<dbReference type="Proteomes" id="UP000660262">
    <property type="component" value="Unassembled WGS sequence"/>
</dbReference>
<comment type="caution">
    <text evidence="1">The sequence shown here is derived from an EMBL/GenBank/DDBJ whole genome shotgun (WGS) entry which is preliminary data.</text>
</comment>
<sequence length="111" mass="11760">MYEMKKDQREVNGIFYVPSQGKDFSVHEPSAKAALEEEEKKRNSELTRAGKKRTKLVYGAYARIQKASKANGRCDGFPDVVAVKHWIKKVASGAGASGAGASAGAGAGGSN</sequence>
<name>A0A830HB77_9CHLO</name>
<evidence type="ECO:0000313" key="1">
    <source>
        <dbReference type="EMBL" id="GHP03988.1"/>
    </source>
</evidence>
<accession>A0A830HB77</accession>
<organism evidence="1 2">
    <name type="scientific">Pycnococcus provasolii</name>
    <dbReference type="NCBI Taxonomy" id="41880"/>
    <lineage>
        <taxon>Eukaryota</taxon>
        <taxon>Viridiplantae</taxon>
        <taxon>Chlorophyta</taxon>
        <taxon>Pseudoscourfieldiophyceae</taxon>
        <taxon>Pseudoscourfieldiales</taxon>
        <taxon>Pycnococcaceae</taxon>
        <taxon>Pycnococcus</taxon>
    </lineage>
</organism>
<keyword evidence="2" id="KW-1185">Reference proteome</keyword>
<dbReference type="EMBL" id="BNJQ01000006">
    <property type="protein sequence ID" value="GHP03988.1"/>
    <property type="molecule type" value="Genomic_DNA"/>
</dbReference>
<protein>
    <submittedName>
        <fullName evidence="1">Uncharacterized protein</fullName>
    </submittedName>
</protein>